<dbReference type="GeneID" id="71762923"/>
<dbReference type="InterPro" id="IPR050404">
    <property type="entry name" value="Heme-degrading_MO"/>
</dbReference>
<reference evidence="2" key="3">
    <citation type="submission" date="2023-12" db="EMBL/GenBank/DDBJ databases">
        <authorList>
            <person name="Sun Q."/>
            <person name="Inoue M."/>
        </authorList>
    </citation>
    <scope>NUCLEOTIDE SEQUENCE</scope>
    <source>
        <strain evidence="2">JCM 12289</strain>
    </source>
</reference>
<dbReference type="EMBL" id="BAAADN010000018">
    <property type="protein sequence ID" value="GAA0455955.1"/>
    <property type="molecule type" value="Genomic_DNA"/>
</dbReference>
<dbReference type="InterPro" id="IPR011008">
    <property type="entry name" value="Dimeric_a/b-barrel"/>
</dbReference>
<proteinExistence type="predicted"/>
<dbReference type="RefSeq" id="WP_244702120.1">
    <property type="nucleotide sequence ID" value="NZ_BAAADN010000018.1"/>
</dbReference>
<reference evidence="3" key="2">
    <citation type="submission" date="2022-04" db="EMBL/GenBank/DDBJ databases">
        <title>Sequencing and genomic assembly of Halococcus dombrowskii.</title>
        <authorList>
            <person name="Lim S.W."/>
            <person name="MacLea K.S."/>
        </authorList>
    </citation>
    <scope>NUCLEOTIDE SEQUENCE</scope>
    <source>
        <strain evidence="3">H4</strain>
    </source>
</reference>
<keyword evidence="2" id="KW-0560">Oxidoreductase</keyword>
<accession>A0AAV3SCU4</accession>
<dbReference type="PROSITE" id="PS51725">
    <property type="entry name" value="ABM"/>
    <property type="match status" value="1"/>
</dbReference>
<evidence type="ECO:0000313" key="2">
    <source>
        <dbReference type="EMBL" id="GAA0455955.1"/>
    </source>
</evidence>
<gene>
    <name evidence="2" type="ORF">GCM10008985_09830</name>
    <name evidence="3" type="ORF">MUK72_13705</name>
</gene>
<dbReference type="EMBL" id="CP095005">
    <property type="protein sequence ID" value="UOO95010.1"/>
    <property type="molecule type" value="Genomic_DNA"/>
</dbReference>
<dbReference type="SUPFAM" id="SSF54909">
    <property type="entry name" value="Dimeric alpha+beta barrel"/>
    <property type="match status" value="1"/>
</dbReference>
<evidence type="ECO:0000313" key="4">
    <source>
        <dbReference type="Proteomes" id="UP000830542"/>
    </source>
</evidence>
<dbReference type="Gene3D" id="3.30.70.100">
    <property type="match status" value="1"/>
</dbReference>
<dbReference type="Proteomes" id="UP000830542">
    <property type="component" value="Chromosome"/>
</dbReference>
<dbReference type="InterPro" id="IPR007138">
    <property type="entry name" value="ABM_dom"/>
</dbReference>
<dbReference type="KEGG" id="hdo:MUK72_13705"/>
<reference evidence="2" key="1">
    <citation type="journal article" date="2014" name="Int. J. Syst. Evol. Microbiol.">
        <title>Complete genome sequence of Corynebacterium casei LMG S-19264T (=DSM 44701T), isolated from a smear-ripened cheese.</title>
        <authorList>
            <consortium name="US DOE Joint Genome Institute (JGI-PGF)"/>
            <person name="Walter F."/>
            <person name="Albersmeier A."/>
            <person name="Kalinowski J."/>
            <person name="Ruckert C."/>
        </authorList>
    </citation>
    <scope>NUCLEOTIDE SEQUENCE</scope>
    <source>
        <strain evidence="2">JCM 12289</strain>
    </source>
</reference>
<protein>
    <submittedName>
        <fullName evidence="2">Antibiotic biosynthesis monooxygenase</fullName>
    </submittedName>
</protein>
<dbReference type="PANTHER" id="PTHR34474:SF2">
    <property type="entry name" value="SIGNAL TRANSDUCTION PROTEIN TRAP"/>
    <property type="match status" value="1"/>
</dbReference>
<evidence type="ECO:0000259" key="1">
    <source>
        <dbReference type="PROSITE" id="PS51725"/>
    </source>
</evidence>
<evidence type="ECO:0000313" key="3">
    <source>
        <dbReference type="EMBL" id="UOO95010.1"/>
    </source>
</evidence>
<organism evidence="2 5">
    <name type="scientific">Halococcus dombrowskii</name>
    <dbReference type="NCBI Taxonomy" id="179637"/>
    <lineage>
        <taxon>Archaea</taxon>
        <taxon>Methanobacteriati</taxon>
        <taxon>Methanobacteriota</taxon>
        <taxon>Stenosarchaea group</taxon>
        <taxon>Halobacteria</taxon>
        <taxon>Halobacteriales</taxon>
        <taxon>Halococcaceae</taxon>
        <taxon>Halococcus</taxon>
    </lineage>
</organism>
<dbReference type="Proteomes" id="UP001500962">
    <property type="component" value="Unassembled WGS sequence"/>
</dbReference>
<name>A0AAV3SCU4_HALDO</name>
<sequence length="100" mass="11311">MITVSNHVRIPEAHAETFVERLKTSHGIEDQPGFVELRVLRPIDADGYITMTTWESRGDYEAWKDGVAFEQAHADRSAEETFAAPNEVDIHEVVVERSSD</sequence>
<evidence type="ECO:0000313" key="5">
    <source>
        <dbReference type="Proteomes" id="UP001500962"/>
    </source>
</evidence>
<keyword evidence="2" id="KW-0503">Monooxygenase</keyword>
<dbReference type="AlphaFoldDB" id="A0AAV3SCU4"/>
<dbReference type="GO" id="GO:0004497">
    <property type="term" value="F:monooxygenase activity"/>
    <property type="evidence" value="ECO:0007669"/>
    <property type="project" value="UniProtKB-KW"/>
</dbReference>
<dbReference type="Pfam" id="PF03992">
    <property type="entry name" value="ABM"/>
    <property type="match status" value="1"/>
</dbReference>
<keyword evidence="4" id="KW-1185">Reference proteome</keyword>
<feature type="domain" description="ABM" evidence="1">
    <location>
        <begin position="2"/>
        <end position="93"/>
    </location>
</feature>
<dbReference type="PANTHER" id="PTHR34474">
    <property type="entry name" value="SIGNAL TRANSDUCTION PROTEIN TRAP"/>
    <property type="match status" value="1"/>
</dbReference>